<evidence type="ECO:0000259" key="1">
    <source>
        <dbReference type="PROSITE" id="PS50206"/>
    </source>
</evidence>
<dbReference type="PANTHER" id="PTHR43268:SF6">
    <property type="entry name" value="THIOSULFATE SULFURTRANSFERASE_RHODANESE-LIKE DOMAIN-CONTAINING PROTEIN 2"/>
    <property type="match status" value="1"/>
</dbReference>
<dbReference type="OrthoDB" id="25002at2759"/>
<organism evidence="2 3">
    <name type="scientific">Lachnellula suecica</name>
    <dbReference type="NCBI Taxonomy" id="602035"/>
    <lineage>
        <taxon>Eukaryota</taxon>
        <taxon>Fungi</taxon>
        <taxon>Dikarya</taxon>
        <taxon>Ascomycota</taxon>
        <taxon>Pezizomycotina</taxon>
        <taxon>Leotiomycetes</taxon>
        <taxon>Helotiales</taxon>
        <taxon>Lachnaceae</taxon>
        <taxon>Lachnellula</taxon>
    </lineage>
</organism>
<keyword evidence="3" id="KW-1185">Reference proteome</keyword>
<accession>A0A8T9C6Y2</accession>
<dbReference type="InterPro" id="IPR040503">
    <property type="entry name" value="TRHO_N"/>
</dbReference>
<reference evidence="2 3" key="1">
    <citation type="submission" date="2018-05" db="EMBL/GenBank/DDBJ databases">
        <title>Genome sequencing and assembly of the regulated plant pathogen Lachnellula willkommii and related sister species for the development of diagnostic species identification markers.</title>
        <authorList>
            <person name="Giroux E."/>
            <person name="Bilodeau G."/>
        </authorList>
    </citation>
    <scope>NUCLEOTIDE SEQUENCE [LARGE SCALE GENOMIC DNA]</scope>
    <source>
        <strain evidence="2 3">CBS 268.59</strain>
    </source>
</reference>
<dbReference type="InterPro" id="IPR020936">
    <property type="entry name" value="TrhO"/>
</dbReference>
<name>A0A8T9C6Y2_9HELO</name>
<dbReference type="SUPFAM" id="SSF52821">
    <property type="entry name" value="Rhodanese/Cell cycle control phosphatase"/>
    <property type="match status" value="1"/>
</dbReference>
<dbReference type="Gene3D" id="3.40.250.10">
    <property type="entry name" value="Rhodanese-like domain"/>
    <property type="match status" value="1"/>
</dbReference>
<dbReference type="InterPro" id="IPR036873">
    <property type="entry name" value="Rhodanese-like_dom_sf"/>
</dbReference>
<dbReference type="EMBL" id="QGMK01000745">
    <property type="protein sequence ID" value="TVY78520.1"/>
    <property type="molecule type" value="Genomic_DNA"/>
</dbReference>
<dbReference type="PANTHER" id="PTHR43268">
    <property type="entry name" value="THIOSULFATE SULFURTRANSFERASE/RHODANESE-LIKE DOMAIN-CONTAINING PROTEIN 2"/>
    <property type="match status" value="1"/>
</dbReference>
<evidence type="ECO:0000313" key="2">
    <source>
        <dbReference type="EMBL" id="TVY78520.1"/>
    </source>
</evidence>
<proteinExistence type="predicted"/>
<gene>
    <name evidence="2" type="primary">TSTD2</name>
    <name evidence="2" type="ORF">LSUE1_G004110</name>
</gene>
<dbReference type="Proteomes" id="UP000469558">
    <property type="component" value="Unassembled WGS sequence"/>
</dbReference>
<feature type="non-terminal residue" evidence="2">
    <location>
        <position position="272"/>
    </location>
</feature>
<dbReference type="PROSITE" id="PS50206">
    <property type="entry name" value="RHODANESE_3"/>
    <property type="match status" value="1"/>
</dbReference>
<feature type="domain" description="Rhodanese" evidence="1">
    <location>
        <begin position="191"/>
        <end position="266"/>
    </location>
</feature>
<protein>
    <submittedName>
        <fullName evidence="2">Thiosulfate sulfurtransferase/rhodanese-like domain-containing protein</fullName>
    </submittedName>
</protein>
<dbReference type="AlphaFoldDB" id="A0A8T9C6Y2"/>
<dbReference type="InterPro" id="IPR001763">
    <property type="entry name" value="Rhodanese-like_dom"/>
</dbReference>
<comment type="caution">
    <text evidence="2">The sequence shown here is derived from an EMBL/GenBank/DDBJ whole genome shotgun (WGS) entry which is preliminary data.</text>
</comment>
<dbReference type="Pfam" id="PF17773">
    <property type="entry name" value="UPF0176_N"/>
    <property type="match status" value="1"/>
</dbReference>
<sequence>MKDIKLSKETSDLSRAENEILKTRRLPEGFSDPVSFTCICPASSDPNAGQVLLFYRYFAASPPLPTAEIDISSLAALHTTLTQKYSLGGKIRIATEGFNITVGGTNASISAYISECITHWSFAGLDLSTKAKRLEFFKPTPGGCACVFGGAPASVRVTAEITPMGVTNYLPSSWDKIEVLSPKEFHERCHAEPDTLLMDVRNHYESRIGYFVSPHTGEPALRPPIRRFGQWPLYVRKYMAEEERPILTFCTGGIRCEKGARFLQERTKGRVA</sequence>
<dbReference type="Gene3D" id="3.30.70.100">
    <property type="match status" value="1"/>
</dbReference>
<evidence type="ECO:0000313" key="3">
    <source>
        <dbReference type="Proteomes" id="UP000469558"/>
    </source>
</evidence>